<name>A0A9P7EEQ8_9AGAM</name>
<dbReference type="SUPFAM" id="SSF144266">
    <property type="entry name" value="MPN010-like"/>
    <property type="match status" value="1"/>
</dbReference>
<dbReference type="Proteomes" id="UP000807769">
    <property type="component" value="Unassembled WGS sequence"/>
</dbReference>
<evidence type="ECO:0000256" key="1">
    <source>
        <dbReference type="SAM" id="Coils"/>
    </source>
</evidence>
<protein>
    <submittedName>
        <fullName evidence="3">Uncharacterized protein</fullName>
    </submittedName>
</protein>
<keyword evidence="4" id="KW-1185">Reference proteome</keyword>
<accession>A0A9P7EEQ8</accession>
<feature type="coiled-coil region" evidence="1">
    <location>
        <begin position="36"/>
        <end position="98"/>
    </location>
</feature>
<dbReference type="Gene3D" id="6.10.250.40">
    <property type="match status" value="1"/>
</dbReference>
<dbReference type="AlphaFoldDB" id="A0A9P7EEQ8"/>
<sequence length="239" mass="26572">MDRQKRISSLSIPQSVAGGSAVDNNVSLKEMMDNMRQEFTDQINDLKTSMSEQAERINEQAEQIKHQAERIDELADEIKHQAEQIKDLEAANANLSASDKKTTAILQHHSTMLHALHRRVLLDDARALIASRYGFPINELRPGGQVVAGKPKTLQQLVRDVCSQLTKDNARWLHDDALKMIFDSSSDTLCLGGGCGSSCLQGGIGFSYQRPEFVCVANSNLEGGSLITAFWTSRYFQYD</sequence>
<evidence type="ECO:0000313" key="4">
    <source>
        <dbReference type="Proteomes" id="UP000807769"/>
    </source>
</evidence>
<dbReference type="OrthoDB" id="2691062at2759"/>
<proteinExistence type="predicted"/>
<evidence type="ECO:0000256" key="2">
    <source>
        <dbReference type="SAM" id="MobiDB-lite"/>
    </source>
</evidence>
<keyword evidence="1" id="KW-0175">Coiled coil</keyword>
<comment type="caution">
    <text evidence="3">The sequence shown here is derived from an EMBL/GenBank/DDBJ whole genome shotgun (WGS) entry which is preliminary data.</text>
</comment>
<evidence type="ECO:0000313" key="3">
    <source>
        <dbReference type="EMBL" id="KAG1818683.1"/>
    </source>
</evidence>
<dbReference type="EMBL" id="JABBWG010000011">
    <property type="protein sequence ID" value="KAG1818683.1"/>
    <property type="molecule type" value="Genomic_DNA"/>
</dbReference>
<reference evidence="3" key="1">
    <citation type="journal article" date="2020" name="New Phytol.">
        <title>Comparative genomics reveals dynamic genome evolution in host specialist ectomycorrhizal fungi.</title>
        <authorList>
            <person name="Lofgren L.A."/>
            <person name="Nguyen N.H."/>
            <person name="Vilgalys R."/>
            <person name="Ruytinx J."/>
            <person name="Liao H.L."/>
            <person name="Branco S."/>
            <person name="Kuo A."/>
            <person name="LaButti K."/>
            <person name="Lipzen A."/>
            <person name="Andreopoulos W."/>
            <person name="Pangilinan J."/>
            <person name="Riley R."/>
            <person name="Hundley H."/>
            <person name="Na H."/>
            <person name="Barry K."/>
            <person name="Grigoriev I.V."/>
            <person name="Stajich J.E."/>
            <person name="Kennedy P.G."/>
        </authorList>
    </citation>
    <scope>NUCLEOTIDE SEQUENCE</scope>
    <source>
        <strain evidence="3">MN1</strain>
    </source>
</reference>
<feature type="region of interest" description="Disordered" evidence="2">
    <location>
        <begin position="1"/>
        <end position="20"/>
    </location>
</feature>
<gene>
    <name evidence="3" type="ORF">BJ212DRAFT_1346904</name>
</gene>
<dbReference type="RefSeq" id="XP_041194555.1">
    <property type="nucleotide sequence ID" value="XM_041335355.1"/>
</dbReference>
<dbReference type="GeneID" id="64629372"/>
<organism evidence="3 4">
    <name type="scientific">Suillus subaureus</name>
    <dbReference type="NCBI Taxonomy" id="48587"/>
    <lineage>
        <taxon>Eukaryota</taxon>
        <taxon>Fungi</taxon>
        <taxon>Dikarya</taxon>
        <taxon>Basidiomycota</taxon>
        <taxon>Agaricomycotina</taxon>
        <taxon>Agaricomycetes</taxon>
        <taxon>Agaricomycetidae</taxon>
        <taxon>Boletales</taxon>
        <taxon>Suillineae</taxon>
        <taxon>Suillaceae</taxon>
        <taxon>Suillus</taxon>
    </lineage>
</organism>